<evidence type="ECO:0000313" key="3">
    <source>
        <dbReference type="Proteomes" id="UP000293360"/>
    </source>
</evidence>
<evidence type="ECO:0000259" key="1">
    <source>
        <dbReference type="Pfam" id="PF13649"/>
    </source>
</evidence>
<dbReference type="InterPro" id="IPR041698">
    <property type="entry name" value="Methyltransf_25"/>
</dbReference>
<sequence length="227" mass="25217">MSSLSVPEDLKARLKASYDAIAPKYNEWAIADPALRLKYLDRLLALLPLSDQSQKLHILELGCGCGIPVTQKLLSHPNVVVTANDLSSVQISLAKGNLRQDHSEDVSNRLIFEEGDMAVLSFRDGSLDAVIGLYSIIHLPRAEQAELLGKIAGWLKPGGYLLANFGEEELESFVMDSWLDDKGWMFWSGWGRESTIELLRQVGLRVVVEEVGREIGDAAFLWVIAKR</sequence>
<dbReference type="AlphaFoldDB" id="A0A4Q4T522"/>
<dbReference type="Pfam" id="PF13649">
    <property type="entry name" value="Methyltransf_25"/>
    <property type="match status" value="1"/>
</dbReference>
<dbReference type="STRING" id="155417.A0A4Q4T522"/>
<comment type="caution">
    <text evidence="2">The sequence shown here is derived from an EMBL/GenBank/DDBJ whole genome shotgun (WGS) entry which is preliminary data.</text>
</comment>
<dbReference type="GO" id="GO:0010420">
    <property type="term" value="F:polyprenyldihydroxybenzoate methyltransferase activity"/>
    <property type="evidence" value="ECO:0007669"/>
    <property type="project" value="TreeGrafter"/>
</dbReference>
<dbReference type="SUPFAM" id="SSF53335">
    <property type="entry name" value="S-adenosyl-L-methionine-dependent methyltransferases"/>
    <property type="match status" value="1"/>
</dbReference>
<dbReference type="PANTHER" id="PTHR43464">
    <property type="entry name" value="METHYLTRANSFERASE"/>
    <property type="match status" value="1"/>
</dbReference>
<dbReference type="CDD" id="cd02440">
    <property type="entry name" value="AdoMet_MTases"/>
    <property type="match status" value="1"/>
</dbReference>
<dbReference type="PANTHER" id="PTHR43464:SF89">
    <property type="entry name" value="METHYLTRANSFERASE"/>
    <property type="match status" value="1"/>
</dbReference>
<keyword evidence="3" id="KW-1185">Reference proteome</keyword>
<evidence type="ECO:0000313" key="2">
    <source>
        <dbReference type="EMBL" id="RYP01085.1"/>
    </source>
</evidence>
<protein>
    <recommendedName>
        <fullName evidence="1">Methyltransferase domain-containing protein</fullName>
    </recommendedName>
</protein>
<dbReference type="Gene3D" id="3.40.50.150">
    <property type="entry name" value="Vaccinia Virus protein VP39"/>
    <property type="match status" value="1"/>
</dbReference>
<proteinExistence type="predicted"/>
<name>A0A4Q4T522_9PEZI</name>
<organism evidence="2 3">
    <name type="scientific">Monosporascus ibericus</name>
    <dbReference type="NCBI Taxonomy" id="155417"/>
    <lineage>
        <taxon>Eukaryota</taxon>
        <taxon>Fungi</taxon>
        <taxon>Dikarya</taxon>
        <taxon>Ascomycota</taxon>
        <taxon>Pezizomycotina</taxon>
        <taxon>Sordariomycetes</taxon>
        <taxon>Xylariomycetidae</taxon>
        <taxon>Xylariales</taxon>
        <taxon>Xylariales incertae sedis</taxon>
        <taxon>Monosporascus</taxon>
    </lineage>
</organism>
<dbReference type="OrthoDB" id="10004862at2759"/>
<reference evidence="2 3" key="1">
    <citation type="submission" date="2018-06" db="EMBL/GenBank/DDBJ databases">
        <title>Complete Genomes of Monosporascus.</title>
        <authorList>
            <person name="Robinson A.J."/>
            <person name="Natvig D.O."/>
        </authorList>
    </citation>
    <scope>NUCLEOTIDE SEQUENCE [LARGE SCALE GENOMIC DNA]</scope>
    <source>
        <strain evidence="2 3">CBS 110550</strain>
    </source>
</reference>
<accession>A0A4Q4T522</accession>
<dbReference type="Proteomes" id="UP000293360">
    <property type="component" value="Unassembled WGS sequence"/>
</dbReference>
<dbReference type="EMBL" id="QJNU01000370">
    <property type="protein sequence ID" value="RYP01085.1"/>
    <property type="molecule type" value="Genomic_DNA"/>
</dbReference>
<dbReference type="InterPro" id="IPR029063">
    <property type="entry name" value="SAM-dependent_MTases_sf"/>
</dbReference>
<feature type="domain" description="Methyltransferase" evidence="1">
    <location>
        <begin position="58"/>
        <end position="159"/>
    </location>
</feature>
<gene>
    <name evidence="2" type="ORF">DL764_006319</name>
</gene>